<dbReference type="EMBL" id="CDHN01000003">
    <property type="protein sequence ID" value="CEJ91087.1"/>
    <property type="molecule type" value="Genomic_DNA"/>
</dbReference>
<evidence type="ECO:0000313" key="1">
    <source>
        <dbReference type="EMBL" id="CEJ91087.1"/>
    </source>
</evidence>
<reference evidence="1 2" key="1">
    <citation type="journal article" date="2015" name="Genome Announc.">
        <title>Draft Genome Sequence and Gene Annotation of the Entomopathogenic Fungus Verticillium hemipterigenum.</title>
        <authorList>
            <person name="Horn F."/>
            <person name="Habel A."/>
            <person name="Scharf D.H."/>
            <person name="Dworschak J."/>
            <person name="Brakhage A.A."/>
            <person name="Guthke R."/>
            <person name="Hertweck C."/>
            <person name="Linde J."/>
        </authorList>
    </citation>
    <scope>NUCLEOTIDE SEQUENCE [LARGE SCALE GENOMIC DNA]</scope>
</reference>
<gene>
    <name evidence="1" type="ORF">VHEMI06824</name>
</gene>
<dbReference type="Proteomes" id="UP000039046">
    <property type="component" value="Unassembled WGS sequence"/>
</dbReference>
<sequence length="228" mass="23950">MAADKEYLLWCREGGSDARVCLANSLSQSCFDCLHPLEMACPGTFGDAEFDDCLGHIPSDSWSKIKACMNNAATGCDEKRFDILHAFEVGVRDEVGTQNKRYVCNKDNQKGDADITMLSEVTFYDCNHYNGPIISGSSTASISKPANTGKPSSSVALTAATTTAAPTSAGRVSSSIVPNNATKTVCPGNCNKPTQSGIVTAGAALQAGVSAGLVLAVPVNHYLFVRIT</sequence>
<evidence type="ECO:0000313" key="2">
    <source>
        <dbReference type="Proteomes" id="UP000039046"/>
    </source>
</evidence>
<dbReference type="HOGENOM" id="CLU_1215528_0_0_1"/>
<dbReference type="AlphaFoldDB" id="A0A0A1TLT5"/>
<name>A0A0A1TLT5_9HYPO</name>
<proteinExistence type="predicted"/>
<accession>A0A0A1TLT5</accession>
<dbReference type="PROSITE" id="PS51257">
    <property type="entry name" value="PROKAR_LIPOPROTEIN"/>
    <property type="match status" value="1"/>
</dbReference>
<dbReference type="OrthoDB" id="10544532at2759"/>
<protein>
    <submittedName>
        <fullName evidence="1">Uncharacterized protein</fullName>
    </submittedName>
</protein>
<keyword evidence="2" id="KW-1185">Reference proteome</keyword>
<organism evidence="1 2">
    <name type="scientific">[Torrubiella] hemipterigena</name>
    <dbReference type="NCBI Taxonomy" id="1531966"/>
    <lineage>
        <taxon>Eukaryota</taxon>
        <taxon>Fungi</taxon>
        <taxon>Dikarya</taxon>
        <taxon>Ascomycota</taxon>
        <taxon>Pezizomycotina</taxon>
        <taxon>Sordariomycetes</taxon>
        <taxon>Hypocreomycetidae</taxon>
        <taxon>Hypocreales</taxon>
        <taxon>Clavicipitaceae</taxon>
        <taxon>Clavicipitaceae incertae sedis</taxon>
        <taxon>'Torrubiella' clade</taxon>
    </lineage>
</organism>